<evidence type="ECO:0000256" key="1">
    <source>
        <dbReference type="ARBA" id="ARBA00005850"/>
    </source>
</evidence>
<dbReference type="AlphaFoldDB" id="A0AAX3BG83"/>
<dbReference type="Gene3D" id="1.10.287.3240">
    <property type="match status" value="1"/>
</dbReference>
<reference evidence="5" key="2">
    <citation type="submission" date="2022-06" db="EMBL/GenBank/DDBJ databases">
        <title>Thermospira aquatica gen. nov., sp. nov.</title>
        <authorList>
            <person name="Ben Ali Gam Z."/>
            <person name="Labat M."/>
        </authorList>
    </citation>
    <scope>NUCLEOTIDE SEQUENCE</scope>
    <source>
        <strain evidence="5">F1F22</strain>
    </source>
</reference>
<evidence type="ECO:0000256" key="3">
    <source>
        <dbReference type="ARBA" id="ARBA00023065"/>
    </source>
</evidence>
<protein>
    <recommendedName>
        <fullName evidence="7">V-type ATP synthase subunit D</fullName>
    </recommendedName>
</protein>
<feature type="coiled-coil region" evidence="4">
    <location>
        <begin position="164"/>
        <end position="191"/>
    </location>
</feature>
<evidence type="ECO:0000313" key="5">
    <source>
        <dbReference type="EMBL" id="URA11226.1"/>
    </source>
</evidence>
<keyword evidence="6" id="KW-1185">Reference proteome</keyword>
<organism evidence="5 6">
    <name type="scientific">Thermospira aquatica</name>
    <dbReference type="NCBI Taxonomy" id="2828656"/>
    <lineage>
        <taxon>Bacteria</taxon>
        <taxon>Pseudomonadati</taxon>
        <taxon>Spirochaetota</taxon>
        <taxon>Spirochaetia</taxon>
        <taxon>Brevinematales</taxon>
        <taxon>Thermospiraceae</taxon>
        <taxon>Thermospira</taxon>
    </lineage>
</organism>
<dbReference type="EMBL" id="CP073355">
    <property type="protein sequence ID" value="URA11226.1"/>
    <property type="molecule type" value="Genomic_DNA"/>
</dbReference>
<dbReference type="InterPro" id="IPR002699">
    <property type="entry name" value="V_ATPase_D"/>
</dbReference>
<evidence type="ECO:0000313" key="6">
    <source>
        <dbReference type="Proteomes" id="UP001056539"/>
    </source>
</evidence>
<proteinExistence type="inferred from homology"/>
<evidence type="ECO:0008006" key="7">
    <source>
        <dbReference type="Google" id="ProtNLM"/>
    </source>
</evidence>
<reference evidence="5" key="1">
    <citation type="submission" date="2021-04" db="EMBL/GenBank/DDBJ databases">
        <authorList>
            <person name="Postec A."/>
        </authorList>
    </citation>
    <scope>NUCLEOTIDE SEQUENCE</scope>
    <source>
        <strain evidence="5">F1F22</strain>
    </source>
</reference>
<sequence length="199" mass="23346">MAIKYQFNKLAMQALQKQIKIRQNALPTLKSKETALRLTVKHLKEEKEKINAEFHQTLAEMEANVRLWVEFPELLVMLEEIILTTQKIAGVKTPEFSNVKLKVQPYSLFLTPMWYTEGINQLEKLARILSRLKVTERKMEILEYARRKTTQKVNLYEKVQIPAYEEAIRKIKRFLEDVDNLEKSAQKITKQKVIEGGEA</sequence>
<name>A0AAX3BG83_9SPIR</name>
<comment type="similarity">
    <text evidence="1">Belongs to the V-ATPase D subunit family.</text>
</comment>
<feature type="coiled-coil region" evidence="4">
    <location>
        <begin position="33"/>
        <end position="64"/>
    </location>
</feature>
<accession>A0AAX3BG83</accession>
<keyword evidence="2" id="KW-0813">Transport</keyword>
<keyword evidence="3" id="KW-0406">Ion transport</keyword>
<dbReference type="Proteomes" id="UP001056539">
    <property type="component" value="Chromosome"/>
</dbReference>
<dbReference type="RefSeq" id="WP_271436360.1">
    <property type="nucleotide sequence ID" value="NZ_CP073355.1"/>
</dbReference>
<dbReference type="KEGG" id="taqu:KDW03_05370"/>
<gene>
    <name evidence="5" type="ORF">KDW03_05370</name>
</gene>
<evidence type="ECO:0000256" key="4">
    <source>
        <dbReference type="SAM" id="Coils"/>
    </source>
</evidence>
<dbReference type="GO" id="GO:0046961">
    <property type="term" value="F:proton-transporting ATPase activity, rotational mechanism"/>
    <property type="evidence" value="ECO:0007669"/>
    <property type="project" value="InterPro"/>
</dbReference>
<evidence type="ECO:0000256" key="2">
    <source>
        <dbReference type="ARBA" id="ARBA00022448"/>
    </source>
</evidence>
<dbReference type="Pfam" id="PF01813">
    <property type="entry name" value="ATP-synt_D"/>
    <property type="match status" value="1"/>
</dbReference>
<keyword evidence="4" id="KW-0175">Coiled coil</keyword>